<evidence type="ECO:0000256" key="5">
    <source>
        <dbReference type="ARBA" id="ARBA00023288"/>
    </source>
</evidence>
<protein>
    <submittedName>
        <fullName evidence="8">Uncharacterized protein</fullName>
    </submittedName>
</protein>
<feature type="signal peptide" evidence="7">
    <location>
        <begin position="1"/>
        <end position="25"/>
    </location>
</feature>
<dbReference type="RefSeq" id="WP_273051123.1">
    <property type="nucleotide sequence ID" value="NZ_DAITTW010000008.1"/>
</dbReference>
<evidence type="ECO:0000256" key="2">
    <source>
        <dbReference type="ARBA" id="ARBA00022729"/>
    </source>
</evidence>
<keyword evidence="5" id="KW-0449">Lipoprotein</keyword>
<evidence type="ECO:0000256" key="4">
    <source>
        <dbReference type="ARBA" id="ARBA00023139"/>
    </source>
</evidence>
<evidence type="ECO:0000256" key="1">
    <source>
        <dbReference type="ARBA" id="ARBA00022475"/>
    </source>
</evidence>
<feature type="chain" id="PRO_5038786583" evidence="7">
    <location>
        <begin position="26"/>
        <end position="176"/>
    </location>
</feature>
<evidence type="ECO:0000256" key="7">
    <source>
        <dbReference type="SAM" id="SignalP"/>
    </source>
</evidence>
<keyword evidence="4" id="KW-0564">Palmitate</keyword>
<dbReference type="STRING" id="863239.GCA_000213935_02742"/>
<feature type="region of interest" description="Disordered" evidence="6">
    <location>
        <begin position="140"/>
        <end position="176"/>
    </location>
</feature>
<dbReference type="InterPro" id="IPR025971">
    <property type="entry name" value="LppP/LprE"/>
</dbReference>
<keyword evidence="2 7" id="KW-0732">Signal</keyword>
<gene>
    <name evidence="8" type="ORF">DIW82_02840</name>
</gene>
<name>A0A3D4SWT8_9CORY</name>
<evidence type="ECO:0000313" key="9">
    <source>
        <dbReference type="Proteomes" id="UP000261739"/>
    </source>
</evidence>
<dbReference type="Proteomes" id="UP000261739">
    <property type="component" value="Unassembled WGS sequence"/>
</dbReference>
<comment type="caution">
    <text evidence="8">The sequence shown here is derived from an EMBL/GenBank/DDBJ whole genome shotgun (WGS) entry which is preliminary data.</text>
</comment>
<dbReference type="AlphaFoldDB" id="A0A3D4SWT8"/>
<sequence>MYRTQRHPKLIALTTAGLLALGGAAATTATTTADPADPTGPAAAQVAADDQAAVQTAVDLTPPSPAGPWTTDGADTATYLPWLPFSAIRINTAGGTESSPQQVALFAGDRYIGTTTAAAYPNQQVLRIEDNILQVDYRFPQPGDSNADPTGLVSSRYTLNADGTVTREGELPPPPA</sequence>
<accession>A0A3D4SWT8</accession>
<evidence type="ECO:0000313" key="8">
    <source>
        <dbReference type="EMBL" id="HCT13749.1"/>
    </source>
</evidence>
<proteinExistence type="predicted"/>
<dbReference type="Pfam" id="PF14041">
    <property type="entry name" value="Lipoprotein_21"/>
    <property type="match status" value="1"/>
</dbReference>
<evidence type="ECO:0000256" key="3">
    <source>
        <dbReference type="ARBA" id="ARBA00023136"/>
    </source>
</evidence>
<keyword evidence="3" id="KW-0472">Membrane</keyword>
<evidence type="ECO:0000256" key="6">
    <source>
        <dbReference type="SAM" id="MobiDB-lite"/>
    </source>
</evidence>
<feature type="compositionally biased region" description="Polar residues" evidence="6">
    <location>
        <begin position="143"/>
        <end position="163"/>
    </location>
</feature>
<organism evidence="8 9">
    <name type="scientific">Corynebacterium nuruki</name>
    <dbReference type="NCBI Taxonomy" id="1032851"/>
    <lineage>
        <taxon>Bacteria</taxon>
        <taxon>Bacillati</taxon>
        <taxon>Actinomycetota</taxon>
        <taxon>Actinomycetes</taxon>
        <taxon>Mycobacteriales</taxon>
        <taxon>Corynebacteriaceae</taxon>
        <taxon>Corynebacterium</taxon>
    </lineage>
</organism>
<dbReference type="EMBL" id="DQID01000080">
    <property type="protein sequence ID" value="HCT13749.1"/>
    <property type="molecule type" value="Genomic_DNA"/>
</dbReference>
<reference evidence="8 9" key="1">
    <citation type="journal article" date="2018" name="Nat. Biotechnol.">
        <title>A standardized bacterial taxonomy based on genome phylogeny substantially revises the tree of life.</title>
        <authorList>
            <person name="Parks D.H."/>
            <person name="Chuvochina M."/>
            <person name="Waite D.W."/>
            <person name="Rinke C."/>
            <person name="Skarshewski A."/>
            <person name="Chaumeil P.A."/>
            <person name="Hugenholtz P."/>
        </authorList>
    </citation>
    <scope>NUCLEOTIDE SEQUENCE [LARGE SCALE GENOMIC DNA]</scope>
    <source>
        <strain evidence="8">UBA11247</strain>
    </source>
</reference>
<keyword evidence="1" id="KW-1003">Cell membrane</keyword>